<proteinExistence type="predicted"/>
<sequence length="51" mass="5819">MLDSLCEIIDSLNRPYALLKSFTKNSKKANLYLETSTESFKMAALLLYEVT</sequence>
<reference evidence="1 2" key="1">
    <citation type="submission" date="2015-03" db="EMBL/GenBank/DDBJ databases">
        <title>Genome sequence of Pseudoalteromonas aurantia.</title>
        <authorList>
            <person name="Xie B.-B."/>
            <person name="Rong J.-C."/>
            <person name="Qin Q.-L."/>
            <person name="Zhang Y.-Z."/>
        </authorList>
    </citation>
    <scope>NUCLEOTIDE SEQUENCE [LARGE SCALE GENOMIC DNA]</scope>
    <source>
        <strain evidence="1 2">208</strain>
    </source>
</reference>
<name>A0ABR9ECJ4_9GAMM</name>
<gene>
    <name evidence="1" type="ORF">PAUR_a2390</name>
</gene>
<accession>A0ABR9ECJ4</accession>
<evidence type="ECO:0000313" key="1">
    <source>
        <dbReference type="EMBL" id="MBE0368715.1"/>
    </source>
</evidence>
<dbReference type="Proteomes" id="UP000615755">
    <property type="component" value="Unassembled WGS sequence"/>
</dbReference>
<dbReference type="EMBL" id="AQGV01000012">
    <property type="protein sequence ID" value="MBE0368715.1"/>
    <property type="molecule type" value="Genomic_DNA"/>
</dbReference>
<comment type="caution">
    <text evidence="1">The sequence shown here is derived from an EMBL/GenBank/DDBJ whole genome shotgun (WGS) entry which is preliminary data.</text>
</comment>
<protein>
    <submittedName>
        <fullName evidence="1">Uncharacterized protein</fullName>
    </submittedName>
</protein>
<keyword evidence="2" id="KW-1185">Reference proteome</keyword>
<evidence type="ECO:0000313" key="2">
    <source>
        <dbReference type="Proteomes" id="UP000615755"/>
    </source>
</evidence>
<organism evidence="1 2">
    <name type="scientific">Pseudoalteromonas aurantia 208</name>
    <dbReference type="NCBI Taxonomy" id="1314867"/>
    <lineage>
        <taxon>Bacteria</taxon>
        <taxon>Pseudomonadati</taxon>
        <taxon>Pseudomonadota</taxon>
        <taxon>Gammaproteobacteria</taxon>
        <taxon>Alteromonadales</taxon>
        <taxon>Pseudoalteromonadaceae</taxon>
        <taxon>Pseudoalteromonas</taxon>
    </lineage>
</organism>